<proteinExistence type="predicted"/>
<dbReference type="InterPro" id="IPR016040">
    <property type="entry name" value="NAD(P)-bd_dom"/>
</dbReference>
<dbReference type="EMBL" id="CAFBLM010000070">
    <property type="protein sequence ID" value="CAB4879093.1"/>
    <property type="molecule type" value="Genomic_DNA"/>
</dbReference>
<reference evidence="2" key="1">
    <citation type="submission" date="2020-05" db="EMBL/GenBank/DDBJ databases">
        <authorList>
            <person name="Chiriac C."/>
            <person name="Salcher M."/>
            <person name="Ghai R."/>
            <person name="Kavagutti S V."/>
        </authorList>
    </citation>
    <scope>NUCLEOTIDE SEQUENCE</scope>
</reference>
<protein>
    <submittedName>
        <fullName evidence="2">Unannotated protein</fullName>
    </submittedName>
</protein>
<dbReference type="Pfam" id="PF13460">
    <property type="entry name" value="NAD_binding_10"/>
    <property type="match status" value="1"/>
</dbReference>
<sequence>MKVLERERTLMRIVVFGSGGKVGRLLVPLLVQAGHDVVGVIHREASADVVRSAGAQPVVVDLEGDDGPVREVLAGADAAVWTAGADVMTGPEHSDRLDRDGCLRAIAAAAEVGVNWWVQVSSLYADRIDIAPPVLQHFLGNKAAGDAAAAASGMTWTVVRPGGLLEDAGTGLVDIAAEGMGQARITRADTALVISTLLSAGLAKNTAFDLGAGSTPVEQALNLL</sequence>
<dbReference type="Gene3D" id="3.40.50.720">
    <property type="entry name" value="NAD(P)-binding Rossmann-like Domain"/>
    <property type="match status" value="1"/>
</dbReference>
<evidence type="ECO:0000259" key="1">
    <source>
        <dbReference type="Pfam" id="PF13460"/>
    </source>
</evidence>
<organism evidence="2">
    <name type="scientific">freshwater metagenome</name>
    <dbReference type="NCBI Taxonomy" id="449393"/>
    <lineage>
        <taxon>unclassified sequences</taxon>
        <taxon>metagenomes</taxon>
        <taxon>ecological metagenomes</taxon>
    </lineage>
</organism>
<dbReference type="PANTHER" id="PTHR15020:SF50">
    <property type="entry name" value="UPF0659 PROTEIN YMR090W"/>
    <property type="match status" value="1"/>
</dbReference>
<dbReference type="AlphaFoldDB" id="A0A6J7EHF7"/>
<feature type="domain" description="NAD(P)-binding" evidence="1">
    <location>
        <begin position="17"/>
        <end position="198"/>
    </location>
</feature>
<accession>A0A6J7EHF7</accession>
<dbReference type="InterPro" id="IPR036291">
    <property type="entry name" value="NAD(P)-bd_dom_sf"/>
</dbReference>
<evidence type="ECO:0000313" key="2">
    <source>
        <dbReference type="EMBL" id="CAB4879093.1"/>
    </source>
</evidence>
<name>A0A6J7EHF7_9ZZZZ</name>
<gene>
    <name evidence="2" type="ORF">UFOPK3401_01281</name>
</gene>
<dbReference type="SUPFAM" id="SSF51735">
    <property type="entry name" value="NAD(P)-binding Rossmann-fold domains"/>
    <property type="match status" value="1"/>
</dbReference>
<dbReference type="PANTHER" id="PTHR15020">
    <property type="entry name" value="FLAVIN REDUCTASE-RELATED"/>
    <property type="match status" value="1"/>
</dbReference>